<dbReference type="GO" id="GO:0006357">
    <property type="term" value="P:regulation of transcription by RNA polymerase II"/>
    <property type="evidence" value="ECO:0007669"/>
    <property type="project" value="InterPro"/>
</dbReference>
<dbReference type="SUPFAM" id="SSF55729">
    <property type="entry name" value="Acyl-CoA N-acyltransferases (Nat)"/>
    <property type="match status" value="1"/>
</dbReference>
<dbReference type="InterPro" id="IPR008991">
    <property type="entry name" value="Translation_prot_SH3-like_sf"/>
</dbReference>
<feature type="compositionally biased region" description="Basic residues" evidence="11">
    <location>
        <begin position="29"/>
        <end position="40"/>
    </location>
</feature>
<keyword evidence="14" id="KW-1185">Reference proteome</keyword>
<dbReference type="FunFam" id="3.40.630.30:FF:000117">
    <property type="entry name" value="GCN5-related N-acetyltransferase protein-like"/>
    <property type="match status" value="1"/>
</dbReference>
<dbReference type="Pfam" id="PF23290">
    <property type="entry name" value="KOW5_SPT5"/>
    <property type="match status" value="1"/>
</dbReference>
<dbReference type="GO" id="GO:0003735">
    <property type="term" value="F:structural constituent of ribosome"/>
    <property type="evidence" value="ECO:0007669"/>
    <property type="project" value="InterPro"/>
</dbReference>
<gene>
    <name evidence="13" type="ORF">NCGR_LOCUS33158</name>
</gene>
<feature type="region of interest" description="Disordered" evidence="11">
    <location>
        <begin position="676"/>
        <end position="702"/>
    </location>
</feature>
<dbReference type="Pfam" id="PF23042">
    <property type="entry name" value="KOW1_SPT5"/>
    <property type="match status" value="1"/>
</dbReference>
<dbReference type="InterPro" id="IPR000182">
    <property type="entry name" value="GNAT_dom"/>
</dbReference>
<organism evidence="13 14">
    <name type="scientific">Miscanthus lutarioriparius</name>
    <dbReference type="NCBI Taxonomy" id="422564"/>
    <lineage>
        <taxon>Eukaryota</taxon>
        <taxon>Viridiplantae</taxon>
        <taxon>Streptophyta</taxon>
        <taxon>Embryophyta</taxon>
        <taxon>Tracheophyta</taxon>
        <taxon>Spermatophyta</taxon>
        <taxon>Magnoliopsida</taxon>
        <taxon>Liliopsida</taxon>
        <taxon>Poales</taxon>
        <taxon>Poaceae</taxon>
        <taxon>PACMAD clade</taxon>
        <taxon>Panicoideae</taxon>
        <taxon>Andropogonodae</taxon>
        <taxon>Andropogoneae</taxon>
        <taxon>Saccharinae</taxon>
        <taxon>Miscanthus</taxon>
    </lineage>
</organism>
<dbReference type="InterPro" id="IPR005825">
    <property type="entry name" value="Ribosomal_uL24_CS"/>
</dbReference>
<dbReference type="CDD" id="cd06085">
    <property type="entry name" value="KOW_Spt5_5"/>
    <property type="match status" value="1"/>
</dbReference>
<dbReference type="Pfam" id="PF23291">
    <property type="entry name" value="KOW4_SPT5"/>
    <property type="match status" value="1"/>
</dbReference>
<dbReference type="PANTHER" id="PTHR11125:SF18">
    <property type="entry name" value="TRANSCRIPTION ELONGATION FACTOR SPT5"/>
    <property type="match status" value="1"/>
</dbReference>
<dbReference type="FunFam" id="2.30.30.30:FF:000027">
    <property type="entry name" value="Transcription elongation factor SPT5"/>
    <property type="match status" value="1"/>
</dbReference>
<dbReference type="InterPro" id="IPR016181">
    <property type="entry name" value="Acyl_CoA_acyltransferase"/>
</dbReference>
<dbReference type="GO" id="GO:0032784">
    <property type="term" value="P:regulation of DNA-templated transcription elongation"/>
    <property type="evidence" value="ECO:0007669"/>
    <property type="project" value="InterPro"/>
</dbReference>
<dbReference type="CDD" id="cd06084">
    <property type="entry name" value="KOW_Spt5_4"/>
    <property type="match status" value="1"/>
</dbReference>
<dbReference type="InterPro" id="IPR005100">
    <property type="entry name" value="NGN-domain"/>
</dbReference>
<accession>A0A811PNM2</accession>
<keyword evidence="8" id="KW-0010">Activator</keyword>
<dbReference type="InterPro" id="IPR057934">
    <property type="entry name" value="KOW_Spt5_7"/>
</dbReference>
<dbReference type="SMART" id="SM00739">
    <property type="entry name" value="KOW"/>
    <property type="match status" value="6"/>
</dbReference>
<dbReference type="Pfam" id="PF03439">
    <property type="entry name" value="Spt5-NGN"/>
    <property type="match status" value="1"/>
</dbReference>
<dbReference type="Gene3D" id="2.30.30.30">
    <property type="match status" value="3"/>
</dbReference>
<proteinExistence type="inferred from homology"/>
<dbReference type="InterPro" id="IPR057935">
    <property type="entry name" value="KOW_Spt5_6_plant"/>
</dbReference>
<evidence type="ECO:0000256" key="9">
    <source>
        <dbReference type="ARBA" id="ARBA00023163"/>
    </source>
</evidence>
<feature type="domain" description="N-acetyltransferase" evidence="12">
    <location>
        <begin position="1311"/>
        <end position="1464"/>
    </location>
</feature>
<dbReference type="EMBL" id="CAJGYO010000008">
    <property type="protein sequence ID" value="CAD6249326.1"/>
    <property type="molecule type" value="Genomic_DNA"/>
</dbReference>
<evidence type="ECO:0000256" key="6">
    <source>
        <dbReference type="ARBA" id="ARBA00022737"/>
    </source>
</evidence>
<keyword evidence="9" id="KW-0804">Transcription</keyword>
<feature type="region of interest" description="Disordered" evidence="11">
    <location>
        <begin position="807"/>
        <end position="851"/>
    </location>
</feature>
<evidence type="ECO:0000256" key="5">
    <source>
        <dbReference type="ARBA" id="ARBA00022491"/>
    </source>
</evidence>
<dbReference type="Pfam" id="PF23037">
    <property type="entry name" value="KOWx_SPT5"/>
    <property type="match status" value="1"/>
</dbReference>
<dbReference type="SUPFAM" id="SSF50104">
    <property type="entry name" value="Translation proteins SH3-like domain"/>
    <property type="match status" value="2"/>
</dbReference>
<keyword evidence="7" id="KW-0805">Transcription regulation</keyword>
<name>A0A811PNM2_9POAL</name>
<dbReference type="InterPro" id="IPR006645">
    <property type="entry name" value="NGN-like_dom"/>
</dbReference>
<dbReference type="InterPro" id="IPR022581">
    <property type="entry name" value="Spt5_N"/>
</dbReference>
<evidence type="ECO:0000256" key="7">
    <source>
        <dbReference type="ARBA" id="ARBA00023015"/>
    </source>
</evidence>
<dbReference type="Gene3D" id="3.40.630.30">
    <property type="match status" value="1"/>
</dbReference>
<comment type="caution">
    <text evidence="13">The sequence shown here is derived from an EMBL/GenBank/DDBJ whole genome shotgun (WGS) entry which is preliminary data.</text>
</comment>
<dbReference type="GO" id="GO:0016747">
    <property type="term" value="F:acyltransferase activity, transferring groups other than amino-acyl groups"/>
    <property type="evidence" value="ECO:0007669"/>
    <property type="project" value="InterPro"/>
</dbReference>
<evidence type="ECO:0000256" key="11">
    <source>
        <dbReference type="SAM" id="MobiDB-lite"/>
    </source>
</evidence>
<sequence length="1464" mass="162826">MPCRSREEEEGVDDMEEEEEEEEEERGGKRSRAGGRGKRSRGVESFIDDAASEDEDSDDDDDDDGGGGRGRASKRRRSSILIDDMAQVDDDDDIDDDSSDVEPGFIDDTDAGVEIRHNDVVRRSIPHSSSMLEDDEDMQEIVRRLQNRYKEASHFDYDEEVTEVEQQALLPSVKDPKLWMVKCVIGHERETAVCLMQKFIDRPDLQIKSVVALEHLKNFIYIEAEKEAHVKEACKGLRNIIASTKPTLVPIREMADVLSIESKSVDLSRDSWVRVKLGMYKGDLAKVVDVDNVGRKVTVKLIPRIDLQVLANKLDGQEVPKKSFIPPPRFFSVDEARELHIRVDRRRNRDSGEYFDVVGSLLFKDGFLHKTFSIKSISTENIKPTFDELEKFKKPGDDLNEDVASLSTLFTNRKKGHFMKGDAVIVIKGDLKNLKGSVEKVEDSTVHIQPKLAGLPRTLAFSETNLCKYFNPGDHVKVISGVQEGAIGMVVKVEGHVLIILSDTTKEHIRVFADHVVESSEVTTGVTRIGDYELHDLVLLNNSSFGIIIRLESEAFQVLKGVPDKPELVLVKLREIKCKIDRRTSAKDRYNNIVSTKDVVRVAEGACKGKQGPVEHIHRGILFIYDCHYLEHSGFICAKAQSCFLVGGSTGSHRGNAMDKADPHFHAFGSQARILQSPGRLPPRGPHMNSGGRFGGRDSGGRGNDTLVNRCIKIRSGPYKGYRGRVTELTGVLVRVELESLMKIVTVKREDIGDTAAVAAPFRETCYSRGVETPVHPSRTPLHPIQTPMRNPGATPVRDVMRTPMPSRAWVPLSPHRDNREDGDSTWASSPAYQPGTPRPRPYEAPTPGSGWASWGDASVNTPSTNVPSTPIGQPMTPDPASYLVGTPSGQPMTPGYGGMELMSPVIGGEAEGSWLLPDVLVNVSRGGDEVSNAVVKEVLLDGSCRVSLGPLGEGDELIITANELEVVRPKKNEKLKIMNGSLRGATGKLIGLDGSDGIVKVEDHTVTAIGFVTFASNFNMSIIESDSLQQKPLTLKKKRTTVSKTVFASFSKCDKNKGDINVRTLAPAVHPFLIMILLDVYGCSFVLRACYMSVDTASCSALAATHMDTQEISQPLREDYNSRRCTKKRIYVERMSSRLLARSYIGSRDAIMPLLRGSTITPPHRAAADGEGGAKLSSQSRPTGKEERMFNTRVRGRRERGRCRPAHAERRADSDGSTTAEVQVRRTGADEEILERKKATEELIRKAVAVKDHLALFSDFHKYQRNGLSVYLESGRGHQLALPMRKYIQNLLKVNMEEPYGAEWPSEEKVKRREMVVPEARYIFVKQYSNGFITENSMKEGTEVEHMHAACSESCLLGFVHYRFVVEEELPVLYVYELQMEPSAQGKGLGKFMMQLIEQMACKNQMGAVMLTVQKANTQAMAFYTKLRYVISSTSPSRVDPQIGLEKAMRFCARHLTLKLSQN</sequence>
<dbReference type="PANTHER" id="PTHR11125">
    <property type="entry name" value="SUPPRESSOR OF TY 5"/>
    <property type="match status" value="1"/>
</dbReference>
<dbReference type="FunFam" id="2.30.30.30:FF:000043">
    <property type="entry name" value="Transcription elongation factor SPT5"/>
    <property type="match status" value="1"/>
</dbReference>
<dbReference type="OrthoDB" id="28901at2759"/>
<dbReference type="InterPro" id="IPR041973">
    <property type="entry name" value="KOW_Spt5_1"/>
</dbReference>
<dbReference type="InterPro" id="IPR036735">
    <property type="entry name" value="NGN_dom_sf"/>
</dbReference>
<evidence type="ECO:0000256" key="4">
    <source>
        <dbReference type="ARBA" id="ARBA00021370"/>
    </source>
</evidence>
<evidence type="ECO:0000256" key="3">
    <source>
        <dbReference type="ARBA" id="ARBA00020181"/>
    </source>
</evidence>
<feature type="region of interest" description="Disordered" evidence="11">
    <location>
        <begin position="771"/>
        <end position="795"/>
    </location>
</feature>
<dbReference type="InterPro" id="IPR041978">
    <property type="entry name" value="KOW_Spt5_5"/>
</dbReference>
<dbReference type="CDD" id="cd06081">
    <property type="entry name" value="KOW_Spt5_1"/>
    <property type="match status" value="1"/>
</dbReference>
<dbReference type="InterPro" id="IPR057936">
    <property type="entry name" value="KOWx_Spt5"/>
</dbReference>
<dbReference type="InterPro" id="IPR039659">
    <property type="entry name" value="SPT5"/>
</dbReference>
<dbReference type="PROSITE" id="PS01108">
    <property type="entry name" value="RIBOSOMAL_L24"/>
    <property type="match status" value="1"/>
</dbReference>
<dbReference type="InterPro" id="IPR041977">
    <property type="entry name" value="KOW_Spt5_4"/>
</dbReference>
<dbReference type="GO" id="GO:0003729">
    <property type="term" value="F:mRNA binding"/>
    <property type="evidence" value="ECO:0007669"/>
    <property type="project" value="TreeGrafter"/>
</dbReference>
<feature type="compositionally biased region" description="Acidic residues" evidence="11">
    <location>
        <begin position="86"/>
        <end position="107"/>
    </location>
</feature>
<keyword evidence="6" id="KW-0677">Repeat</keyword>
<dbReference type="Pfam" id="PF23287">
    <property type="entry name" value="KOW7_SPT5"/>
    <property type="match status" value="1"/>
</dbReference>
<dbReference type="GO" id="GO:0032044">
    <property type="term" value="C:DSIF complex"/>
    <property type="evidence" value="ECO:0007669"/>
    <property type="project" value="TreeGrafter"/>
</dbReference>
<dbReference type="InterPro" id="IPR005824">
    <property type="entry name" value="KOW"/>
</dbReference>
<dbReference type="InterPro" id="IPR039385">
    <property type="entry name" value="NGN_Euk"/>
</dbReference>
<dbReference type="Pfam" id="PF23284">
    <property type="entry name" value="KOW2_Spt5"/>
    <property type="match status" value="1"/>
</dbReference>
<keyword evidence="5" id="KW-0678">Repressor</keyword>
<evidence type="ECO:0000256" key="10">
    <source>
        <dbReference type="ARBA" id="ARBA00023242"/>
    </source>
</evidence>
<evidence type="ECO:0000256" key="1">
    <source>
        <dbReference type="ARBA" id="ARBA00004123"/>
    </source>
</evidence>
<keyword evidence="10" id="KW-0539">Nucleus</keyword>
<feature type="compositionally biased region" description="Basic residues" evidence="11">
    <location>
        <begin position="1195"/>
        <end position="1206"/>
    </location>
</feature>
<dbReference type="CDD" id="cd06082">
    <property type="entry name" value="KOW_Spt5_2"/>
    <property type="match status" value="1"/>
</dbReference>
<dbReference type="Pfam" id="PF11942">
    <property type="entry name" value="Spt5_N"/>
    <property type="match status" value="1"/>
</dbReference>
<dbReference type="Pfam" id="PF00583">
    <property type="entry name" value="Acetyltransf_1"/>
    <property type="match status" value="1"/>
</dbReference>
<feature type="compositionally biased region" description="Acidic residues" evidence="11">
    <location>
        <begin position="46"/>
        <end position="65"/>
    </location>
</feature>
<dbReference type="GO" id="GO:0006368">
    <property type="term" value="P:transcription elongation by RNA polymerase II"/>
    <property type="evidence" value="ECO:0007669"/>
    <property type="project" value="TreeGrafter"/>
</dbReference>
<feature type="region of interest" description="Disordered" evidence="11">
    <location>
        <begin position="1162"/>
        <end position="1228"/>
    </location>
</feature>
<dbReference type="FunFam" id="3.30.70.940:FF:000007">
    <property type="entry name" value="Transcription elongation factor SPT5"/>
    <property type="match status" value="1"/>
</dbReference>
<dbReference type="GO" id="GO:0006412">
    <property type="term" value="P:translation"/>
    <property type="evidence" value="ECO:0007669"/>
    <property type="project" value="InterPro"/>
</dbReference>
<dbReference type="PROSITE" id="PS51186">
    <property type="entry name" value="GNAT"/>
    <property type="match status" value="1"/>
</dbReference>
<dbReference type="CDD" id="cd09888">
    <property type="entry name" value="NGN_Euk"/>
    <property type="match status" value="1"/>
</dbReference>
<evidence type="ECO:0000256" key="8">
    <source>
        <dbReference type="ARBA" id="ARBA00023159"/>
    </source>
</evidence>
<feature type="region of interest" description="Disordered" evidence="11">
    <location>
        <begin position="1"/>
        <end position="107"/>
    </location>
</feature>
<dbReference type="Pfam" id="PF23038">
    <property type="entry name" value="KOW6_SPT51-2"/>
    <property type="match status" value="1"/>
</dbReference>
<protein>
    <recommendedName>
        <fullName evidence="3">Transcription elongation factor SPT5</fullName>
    </recommendedName>
    <alternativeName>
        <fullName evidence="4">Transcription elongation factor spt5</fullName>
    </alternativeName>
</protein>
<comment type="subcellular location">
    <subcellularLocation>
        <location evidence="1">Nucleus</location>
    </subcellularLocation>
</comment>
<evidence type="ECO:0000313" key="14">
    <source>
        <dbReference type="Proteomes" id="UP000604825"/>
    </source>
</evidence>
<feature type="compositionally biased region" description="Acidic residues" evidence="11">
    <location>
        <begin position="8"/>
        <end position="25"/>
    </location>
</feature>
<evidence type="ECO:0000259" key="12">
    <source>
        <dbReference type="PROSITE" id="PS51186"/>
    </source>
</evidence>
<dbReference type="FunFam" id="2.30.30.30:FF:000018">
    <property type="entry name" value="Transcription elongation factor SPT5"/>
    <property type="match status" value="1"/>
</dbReference>
<dbReference type="InterPro" id="IPR041976">
    <property type="entry name" value="KOW_Spt5_3"/>
</dbReference>
<dbReference type="CDD" id="cd06083">
    <property type="entry name" value="KOW_Spt5_3"/>
    <property type="match status" value="1"/>
</dbReference>
<evidence type="ECO:0000256" key="2">
    <source>
        <dbReference type="ARBA" id="ARBA00006956"/>
    </source>
</evidence>
<dbReference type="GO" id="GO:0005840">
    <property type="term" value="C:ribosome"/>
    <property type="evidence" value="ECO:0007669"/>
    <property type="project" value="InterPro"/>
</dbReference>
<dbReference type="InterPro" id="IPR014722">
    <property type="entry name" value="Rib_uL2_dom2"/>
</dbReference>
<evidence type="ECO:0000313" key="13">
    <source>
        <dbReference type="EMBL" id="CAD6249326.1"/>
    </source>
</evidence>
<dbReference type="SMART" id="SM00738">
    <property type="entry name" value="NGN"/>
    <property type="match status" value="1"/>
</dbReference>
<reference evidence="13" key="1">
    <citation type="submission" date="2020-10" db="EMBL/GenBank/DDBJ databases">
        <authorList>
            <person name="Han B."/>
            <person name="Lu T."/>
            <person name="Zhao Q."/>
            <person name="Huang X."/>
            <person name="Zhao Y."/>
        </authorList>
    </citation>
    <scope>NUCLEOTIDE SEQUENCE</scope>
</reference>
<dbReference type="Proteomes" id="UP000604825">
    <property type="component" value="Unassembled WGS sequence"/>
</dbReference>
<dbReference type="InterPro" id="IPR041975">
    <property type="entry name" value="KOW_Spt5_2"/>
</dbReference>
<dbReference type="CDD" id="cd04301">
    <property type="entry name" value="NAT_SF"/>
    <property type="match status" value="1"/>
</dbReference>
<dbReference type="Gene3D" id="3.30.70.940">
    <property type="entry name" value="NusG, N-terminal domain"/>
    <property type="match status" value="1"/>
</dbReference>
<comment type="similarity">
    <text evidence="2">Belongs to the SPT5 family.</text>
</comment>